<dbReference type="EMBL" id="JAGSOV010000063">
    <property type="protein sequence ID" value="MCO1659258.1"/>
    <property type="molecule type" value="Genomic_DNA"/>
</dbReference>
<reference evidence="1" key="1">
    <citation type="submission" date="2021-04" db="EMBL/GenBank/DDBJ databases">
        <title>Pseudonocardia sp. nov., isolated from sandy soil of mangrove forest.</title>
        <authorList>
            <person name="Zan Z."/>
            <person name="Huang R."/>
            <person name="Liu W."/>
        </authorList>
    </citation>
    <scope>NUCLEOTIDE SEQUENCE</scope>
    <source>
        <strain evidence="1">S2-4</strain>
    </source>
</reference>
<protein>
    <recommendedName>
        <fullName evidence="3">DUF3558 domain-containing protein</fullName>
    </recommendedName>
</protein>
<keyword evidence="2" id="KW-1185">Reference proteome</keyword>
<comment type="caution">
    <text evidence="1">The sequence shown here is derived from an EMBL/GenBank/DDBJ whole genome shotgun (WGS) entry which is preliminary data.</text>
</comment>
<evidence type="ECO:0000313" key="1">
    <source>
        <dbReference type="EMBL" id="MCO1659258.1"/>
    </source>
</evidence>
<evidence type="ECO:0008006" key="3">
    <source>
        <dbReference type="Google" id="ProtNLM"/>
    </source>
</evidence>
<organism evidence="1 2">
    <name type="scientific">Pseudonocardia humida</name>
    <dbReference type="NCBI Taxonomy" id="2800819"/>
    <lineage>
        <taxon>Bacteria</taxon>
        <taxon>Bacillati</taxon>
        <taxon>Actinomycetota</taxon>
        <taxon>Actinomycetes</taxon>
        <taxon>Pseudonocardiales</taxon>
        <taxon>Pseudonocardiaceae</taxon>
        <taxon>Pseudonocardia</taxon>
    </lineage>
</organism>
<evidence type="ECO:0000313" key="2">
    <source>
        <dbReference type="Proteomes" id="UP001165283"/>
    </source>
</evidence>
<sequence>MGFDAVRGESWAVAVAVVLVAVGALAGCGWPPGSPAGGGLPEAGGAPAGTCERYATRQEVEVDLGVTVPDVHGEPADCVFELGHGEAVRISVDGDGLLGAGGGIDAPGAVAVTGLGDRAVFTPTTDGGAPLRPGAALRVQVGPGIVAVVLTHSTDAVSPVVGDVRARLTALAGRVLARL</sequence>
<name>A0ABT1A8C9_9PSEU</name>
<dbReference type="RefSeq" id="WP_252444015.1">
    <property type="nucleotide sequence ID" value="NZ_JAGSOV010000063.1"/>
</dbReference>
<dbReference type="Proteomes" id="UP001165283">
    <property type="component" value="Unassembled WGS sequence"/>
</dbReference>
<dbReference type="PROSITE" id="PS51257">
    <property type="entry name" value="PROKAR_LIPOPROTEIN"/>
    <property type="match status" value="1"/>
</dbReference>
<accession>A0ABT1A8C9</accession>
<proteinExistence type="predicted"/>
<gene>
    <name evidence="1" type="ORF">KDL28_29720</name>
</gene>